<proteinExistence type="inferred from homology"/>
<evidence type="ECO:0000256" key="4">
    <source>
        <dbReference type="ARBA" id="ARBA00022807"/>
    </source>
</evidence>
<reference evidence="6" key="1">
    <citation type="journal article" date="2018" name="Nat. Genet.">
        <title>Extensive intraspecific gene order and gene structural variations between Mo17 and other maize genomes.</title>
        <authorList>
            <person name="Sun S."/>
            <person name="Zhou Y."/>
            <person name="Chen J."/>
            <person name="Shi J."/>
            <person name="Zhao H."/>
            <person name="Zhao H."/>
            <person name="Song W."/>
            <person name="Zhang M."/>
            <person name="Cui Y."/>
            <person name="Dong X."/>
            <person name="Liu H."/>
            <person name="Ma X."/>
            <person name="Jiao Y."/>
            <person name="Wang B."/>
            <person name="Wei X."/>
            <person name="Stein J.C."/>
            <person name="Glaubitz J.C."/>
            <person name="Lu F."/>
            <person name="Yu G."/>
            <person name="Liang C."/>
            <person name="Fengler K."/>
            <person name="Li B."/>
            <person name="Rafalski A."/>
            <person name="Schnable P.S."/>
            <person name="Ware D.H."/>
            <person name="Buckler E.S."/>
            <person name="Lai J."/>
        </authorList>
    </citation>
    <scope>NUCLEOTIDE SEQUENCE [LARGE SCALE GENOMIC DNA]</scope>
    <source>
        <tissue evidence="6">Seedling</tissue>
    </source>
</reference>
<keyword evidence="2 6" id="KW-0645">Protease</keyword>
<keyword evidence="4" id="KW-0788">Thiol protease</keyword>
<name>A0A317YBZ0_MAIZE</name>
<evidence type="ECO:0000256" key="1">
    <source>
        <dbReference type="ARBA" id="ARBA00005234"/>
    </source>
</evidence>
<dbReference type="Proteomes" id="UP000251960">
    <property type="component" value="Chromosome 1"/>
</dbReference>
<sequence>MDHPRSPPPKRLCHGSTYNVKHVLAPNPHSPSRISCHPRHPLHPRLKKTKDAFINLPVFIPINIRGMHWYLVVINARNMEIQVLDSLGTTFDRNDLNDSRKELKDHRWPNLQVASWPLREIDMGYAKQTDGSSCGLFLLNYIKYWTGDELFNSFTQDDMSHFRKKLVAILLSSYMNKRRGYQLYKYDKEVHIGSPSDVEILDSPTNHKKRKLLHVLDNSEVLMEDEDGPIT</sequence>
<dbReference type="InterPro" id="IPR038765">
    <property type="entry name" value="Papain-like_cys_pep_sf"/>
</dbReference>
<dbReference type="ExpressionAtlas" id="A0A317YBZ0">
    <property type="expression patterns" value="baseline"/>
</dbReference>
<dbReference type="GO" id="GO:0008234">
    <property type="term" value="F:cysteine-type peptidase activity"/>
    <property type="evidence" value="ECO:0007669"/>
    <property type="project" value="UniProtKB-KW"/>
</dbReference>
<feature type="domain" description="Ubiquitin-like protease family profile" evidence="5">
    <location>
        <begin position="1"/>
        <end position="145"/>
    </location>
</feature>
<evidence type="ECO:0000256" key="2">
    <source>
        <dbReference type="ARBA" id="ARBA00022670"/>
    </source>
</evidence>
<dbReference type="Gene3D" id="3.40.395.10">
    <property type="entry name" value="Adenoviral Proteinase, Chain A"/>
    <property type="match status" value="1"/>
</dbReference>
<keyword evidence="3" id="KW-0378">Hydrolase</keyword>
<organism evidence="6">
    <name type="scientific">Zea mays</name>
    <name type="common">Maize</name>
    <dbReference type="NCBI Taxonomy" id="4577"/>
    <lineage>
        <taxon>Eukaryota</taxon>
        <taxon>Viridiplantae</taxon>
        <taxon>Streptophyta</taxon>
        <taxon>Embryophyta</taxon>
        <taxon>Tracheophyta</taxon>
        <taxon>Spermatophyta</taxon>
        <taxon>Magnoliopsida</taxon>
        <taxon>Liliopsida</taxon>
        <taxon>Poales</taxon>
        <taxon>Poaceae</taxon>
        <taxon>PACMAD clade</taxon>
        <taxon>Panicoideae</taxon>
        <taxon>Andropogonodae</taxon>
        <taxon>Andropogoneae</taxon>
        <taxon>Tripsacinae</taxon>
        <taxon>Zea</taxon>
    </lineage>
</organism>
<gene>
    <name evidence="6" type="primary">ULP1B_0</name>
    <name evidence="6" type="ORF">Zm00014a_013629</name>
</gene>
<dbReference type="InterPro" id="IPR003653">
    <property type="entry name" value="Peptidase_C48_C"/>
</dbReference>
<protein>
    <submittedName>
        <fullName evidence="6">Putative ubiquitin-like-specific protease 1B</fullName>
    </submittedName>
</protein>
<evidence type="ECO:0000313" key="6">
    <source>
        <dbReference type="EMBL" id="PWZ55361.1"/>
    </source>
</evidence>
<dbReference type="PANTHER" id="PTHR12606">
    <property type="entry name" value="SENTRIN/SUMO-SPECIFIC PROTEASE"/>
    <property type="match status" value="1"/>
</dbReference>
<dbReference type="PROSITE" id="PS50600">
    <property type="entry name" value="ULP_PROTEASE"/>
    <property type="match status" value="1"/>
</dbReference>
<dbReference type="EMBL" id="NCVQ01000001">
    <property type="protein sequence ID" value="PWZ55361.1"/>
    <property type="molecule type" value="Genomic_DNA"/>
</dbReference>
<dbReference type="GO" id="GO:0006508">
    <property type="term" value="P:proteolysis"/>
    <property type="evidence" value="ECO:0007669"/>
    <property type="project" value="UniProtKB-KW"/>
</dbReference>
<dbReference type="Pfam" id="PF02902">
    <property type="entry name" value="Peptidase_C48"/>
    <property type="match status" value="1"/>
</dbReference>
<dbReference type="AlphaFoldDB" id="A0A317YBZ0"/>
<comment type="caution">
    <text evidence="6">The sequence shown here is derived from an EMBL/GenBank/DDBJ whole genome shotgun (WGS) entry which is preliminary data.</text>
</comment>
<dbReference type="PANTHER" id="PTHR12606:SF155">
    <property type="entry name" value="OS04G0316900 PROTEIN"/>
    <property type="match status" value="1"/>
</dbReference>
<dbReference type="SUPFAM" id="SSF54001">
    <property type="entry name" value="Cysteine proteinases"/>
    <property type="match status" value="1"/>
</dbReference>
<accession>A0A317YBZ0</accession>
<comment type="similarity">
    <text evidence="1">Belongs to the peptidase C48 family.</text>
</comment>
<evidence type="ECO:0000256" key="3">
    <source>
        <dbReference type="ARBA" id="ARBA00022801"/>
    </source>
</evidence>
<evidence type="ECO:0000259" key="5">
    <source>
        <dbReference type="PROSITE" id="PS50600"/>
    </source>
</evidence>